<dbReference type="EMBL" id="VSRR010069556">
    <property type="protein sequence ID" value="MPC85786.1"/>
    <property type="molecule type" value="Genomic_DNA"/>
</dbReference>
<keyword evidence="1" id="KW-1133">Transmembrane helix</keyword>
<dbReference type="Proteomes" id="UP000324222">
    <property type="component" value="Unassembled WGS sequence"/>
</dbReference>
<sequence length="91" mass="10442">MNLHPESPSTMEQFDCSSVQPFERIRKWDEDKKKEAMGELSDEGLRGTAGLWRAKYPATLVLMTVIMGYFYPVTMQIVSAELIMERVRVVA</sequence>
<keyword evidence="3" id="KW-1185">Reference proteome</keyword>
<organism evidence="2 3">
    <name type="scientific">Portunus trituberculatus</name>
    <name type="common">Swimming crab</name>
    <name type="synonym">Neptunus trituberculatus</name>
    <dbReference type="NCBI Taxonomy" id="210409"/>
    <lineage>
        <taxon>Eukaryota</taxon>
        <taxon>Metazoa</taxon>
        <taxon>Ecdysozoa</taxon>
        <taxon>Arthropoda</taxon>
        <taxon>Crustacea</taxon>
        <taxon>Multicrustacea</taxon>
        <taxon>Malacostraca</taxon>
        <taxon>Eumalacostraca</taxon>
        <taxon>Eucarida</taxon>
        <taxon>Decapoda</taxon>
        <taxon>Pleocyemata</taxon>
        <taxon>Brachyura</taxon>
        <taxon>Eubrachyura</taxon>
        <taxon>Portunoidea</taxon>
        <taxon>Portunidae</taxon>
        <taxon>Portuninae</taxon>
        <taxon>Portunus</taxon>
    </lineage>
</organism>
<protein>
    <submittedName>
        <fullName evidence="2">Uncharacterized protein</fullName>
    </submittedName>
</protein>
<feature type="transmembrane region" description="Helical" evidence="1">
    <location>
        <begin position="56"/>
        <end position="78"/>
    </location>
</feature>
<dbReference type="AlphaFoldDB" id="A0A5B7IVS1"/>
<evidence type="ECO:0000313" key="2">
    <source>
        <dbReference type="EMBL" id="MPC85786.1"/>
    </source>
</evidence>
<keyword evidence="1" id="KW-0812">Transmembrane</keyword>
<evidence type="ECO:0000256" key="1">
    <source>
        <dbReference type="SAM" id="Phobius"/>
    </source>
</evidence>
<evidence type="ECO:0000313" key="3">
    <source>
        <dbReference type="Proteomes" id="UP000324222"/>
    </source>
</evidence>
<comment type="caution">
    <text evidence="2">The sequence shown here is derived from an EMBL/GenBank/DDBJ whole genome shotgun (WGS) entry which is preliminary data.</text>
</comment>
<proteinExistence type="predicted"/>
<gene>
    <name evidence="2" type="ORF">E2C01_080581</name>
</gene>
<accession>A0A5B7IVS1</accession>
<reference evidence="2 3" key="1">
    <citation type="submission" date="2019-05" db="EMBL/GenBank/DDBJ databases">
        <title>Another draft genome of Portunus trituberculatus and its Hox gene families provides insights of decapod evolution.</title>
        <authorList>
            <person name="Jeong J.-H."/>
            <person name="Song I."/>
            <person name="Kim S."/>
            <person name="Choi T."/>
            <person name="Kim D."/>
            <person name="Ryu S."/>
            <person name="Kim W."/>
        </authorList>
    </citation>
    <scope>NUCLEOTIDE SEQUENCE [LARGE SCALE GENOMIC DNA]</scope>
    <source>
        <tissue evidence="2">Muscle</tissue>
    </source>
</reference>
<keyword evidence="1" id="KW-0472">Membrane</keyword>
<name>A0A5B7IVS1_PORTR</name>